<accession>A0AAD5R7R0</accession>
<comment type="caution">
    <text evidence="1">The sequence shown here is derived from an EMBL/GenBank/DDBJ whole genome shotgun (WGS) entry which is preliminary data.</text>
</comment>
<name>A0AAD5R7R0_PARTN</name>
<organism evidence="1 2">
    <name type="scientific">Parelaphostrongylus tenuis</name>
    <name type="common">Meningeal worm</name>
    <dbReference type="NCBI Taxonomy" id="148309"/>
    <lineage>
        <taxon>Eukaryota</taxon>
        <taxon>Metazoa</taxon>
        <taxon>Ecdysozoa</taxon>
        <taxon>Nematoda</taxon>
        <taxon>Chromadorea</taxon>
        <taxon>Rhabditida</taxon>
        <taxon>Rhabditina</taxon>
        <taxon>Rhabditomorpha</taxon>
        <taxon>Strongyloidea</taxon>
        <taxon>Metastrongylidae</taxon>
        <taxon>Parelaphostrongylus</taxon>
    </lineage>
</organism>
<dbReference type="AlphaFoldDB" id="A0AAD5R7R0"/>
<dbReference type="EMBL" id="JAHQIW010006966">
    <property type="protein sequence ID" value="KAJ1371353.1"/>
    <property type="molecule type" value="Genomic_DNA"/>
</dbReference>
<evidence type="ECO:0000313" key="1">
    <source>
        <dbReference type="EMBL" id="KAJ1371353.1"/>
    </source>
</evidence>
<sequence length="128" mass="14745">MEQHVTKMVQNGKLSRKLSSSLAPEVVKCRPSLQAAKLPQLIQLSIGSQRMTHKYNDSRKLFDRNRIISFVYDSTRCPKTMVNSFKNHKNAKIRLKLGTLCLRSSRKNRLRISGICGSLLPWLLNRQH</sequence>
<reference evidence="1" key="1">
    <citation type="submission" date="2021-06" db="EMBL/GenBank/DDBJ databases">
        <title>Parelaphostrongylus tenuis whole genome reference sequence.</title>
        <authorList>
            <person name="Garwood T.J."/>
            <person name="Larsen P.A."/>
            <person name="Fountain-Jones N.M."/>
            <person name="Garbe J.R."/>
            <person name="Macchietto M.G."/>
            <person name="Kania S.A."/>
            <person name="Gerhold R.W."/>
            <person name="Richards J.E."/>
            <person name="Wolf T.M."/>
        </authorList>
    </citation>
    <scope>NUCLEOTIDE SEQUENCE</scope>
    <source>
        <strain evidence="1">MNPRO001-30</strain>
        <tissue evidence="1">Meninges</tissue>
    </source>
</reference>
<keyword evidence="2" id="KW-1185">Reference proteome</keyword>
<gene>
    <name evidence="1" type="ORF">KIN20_033294</name>
</gene>
<proteinExistence type="predicted"/>
<protein>
    <submittedName>
        <fullName evidence="1">Uncharacterized protein</fullName>
    </submittedName>
</protein>
<dbReference type="Proteomes" id="UP001196413">
    <property type="component" value="Unassembled WGS sequence"/>
</dbReference>
<evidence type="ECO:0000313" key="2">
    <source>
        <dbReference type="Proteomes" id="UP001196413"/>
    </source>
</evidence>